<proteinExistence type="predicted"/>
<comment type="caution">
    <text evidence="2">The sequence shown here is derived from an EMBL/GenBank/DDBJ whole genome shotgun (WGS) entry which is preliminary data.</text>
</comment>
<dbReference type="Proteomes" id="UP001596296">
    <property type="component" value="Unassembled WGS sequence"/>
</dbReference>
<evidence type="ECO:0000313" key="2">
    <source>
        <dbReference type="EMBL" id="MFC6893184.1"/>
    </source>
</evidence>
<evidence type="ECO:0000313" key="3">
    <source>
        <dbReference type="Proteomes" id="UP001596296"/>
    </source>
</evidence>
<evidence type="ECO:0000256" key="1">
    <source>
        <dbReference type="SAM" id="Phobius"/>
    </source>
</evidence>
<sequence>MEQPLDSDWYRACADRQNTYDNVSTNQRMENNPVENNFITRFILGFAVIIAMMIGGRAVGGVLISADIPYGDWIGVAIGAIAVFGVFAVLYQRYDESYNTT</sequence>
<name>A0ABD5UUF3_9EURY</name>
<dbReference type="EMBL" id="JBHSXL010000009">
    <property type="protein sequence ID" value="MFC6893184.1"/>
    <property type="molecule type" value="Genomic_DNA"/>
</dbReference>
<organism evidence="2 3">
    <name type="scientific">Halopenitus salinus</name>
    <dbReference type="NCBI Taxonomy" id="1198295"/>
    <lineage>
        <taxon>Archaea</taxon>
        <taxon>Methanobacteriati</taxon>
        <taxon>Methanobacteriota</taxon>
        <taxon>Stenosarchaea group</taxon>
        <taxon>Halobacteria</taxon>
        <taxon>Halobacteriales</taxon>
        <taxon>Haloferacaceae</taxon>
        <taxon>Halopenitus</taxon>
    </lineage>
</organism>
<keyword evidence="3" id="KW-1185">Reference proteome</keyword>
<reference evidence="2 3" key="1">
    <citation type="journal article" date="2019" name="Int. J. Syst. Evol. Microbiol.">
        <title>The Global Catalogue of Microorganisms (GCM) 10K type strain sequencing project: providing services to taxonomists for standard genome sequencing and annotation.</title>
        <authorList>
            <consortium name="The Broad Institute Genomics Platform"/>
            <consortium name="The Broad Institute Genome Sequencing Center for Infectious Disease"/>
            <person name="Wu L."/>
            <person name="Ma J."/>
        </authorList>
    </citation>
    <scope>NUCLEOTIDE SEQUENCE [LARGE SCALE GENOMIC DNA]</scope>
    <source>
        <strain evidence="2 3">SKJ47</strain>
    </source>
</reference>
<accession>A0ABD5UUF3</accession>
<gene>
    <name evidence="2" type="ORF">ACFQE9_11300</name>
</gene>
<keyword evidence="1" id="KW-1133">Transmembrane helix</keyword>
<dbReference type="RefSeq" id="WP_379744477.1">
    <property type="nucleotide sequence ID" value="NZ_JBHSVN010000001.1"/>
</dbReference>
<feature type="transmembrane region" description="Helical" evidence="1">
    <location>
        <begin position="38"/>
        <end position="64"/>
    </location>
</feature>
<keyword evidence="1" id="KW-0812">Transmembrane</keyword>
<dbReference type="AlphaFoldDB" id="A0ABD5UUF3"/>
<keyword evidence="1" id="KW-0472">Membrane</keyword>
<protein>
    <submittedName>
        <fullName evidence="2">Uncharacterized protein</fullName>
    </submittedName>
</protein>
<feature type="transmembrane region" description="Helical" evidence="1">
    <location>
        <begin position="70"/>
        <end position="91"/>
    </location>
</feature>